<comment type="caution">
    <text evidence="9">The sequence shown here is derived from an EMBL/GenBank/DDBJ whole genome shotgun (WGS) entry which is preliminary data.</text>
</comment>
<evidence type="ECO:0000259" key="8">
    <source>
        <dbReference type="Pfam" id="PF03167"/>
    </source>
</evidence>
<dbReference type="GO" id="GO:0097506">
    <property type="term" value="F:deaminated base DNA N-glycosylase activity"/>
    <property type="evidence" value="ECO:0007669"/>
    <property type="project" value="UniProtKB-ARBA"/>
</dbReference>
<keyword evidence="5" id="KW-0408">Iron</keyword>
<keyword evidence="7" id="KW-0234">DNA repair</keyword>
<evidence type="ECO:0000256" key="4">
    <source>
        <dbReference type="ARBA" id="ARBA00022801"/>
    </source>
</evidence>
<keyword evidence="1" id="KW-0004">4Fe-4S</keyword>
<proteinExistence type="predicted"/>
<gene>
    <name evidence="9" type="ORF">UT15_C0009G0003</name>
</gene>
<evidence type="ECO:0000256" key="2">
    <source>
        <dbReference type="ARBA" id="ARBA00022723"/>
    </source>
</evidence>
<name>A0A0G0LHN0_9BACT</name>
<organism evidence="9 10">
    <name type="scientific">Berkelbacteria bacterium GW2011_GWA1_39_10</name>
    <dbReference type="NCBI Taxonomy" id="1618332"/>
    <lineage>
        <taxon>Bacteria</taxon>
        <taxon>Candidatus Berkelbacteria</taxon>
    </lineage>
</organism>
<evidence type="ECO:0000313" key="9">
    <source>
        <dbReference type="EMBL" id="KKQ90572.1"/>
    </source>
</evidence>
<dbReference type="EMBL" id="LBVS01000009">
    <property type="protein sequence ID" value="KKQ90572.1"/>
    <property type="molecule type" value="Genomic_DNA"/>
</dbReference>
<dbReference type="Gene3D" id="3.40.470.10">
    <property type="entry name" value="Uracil-DNA glycosylase-like domain"/>
    <property type="match status" value="1"/>
</dbReference>
<evidence type="ECO:0000256" key="7">
    <source>
        <dbReference type="ARBA" id="ARBA00023204"/>
    </source>
</evidence>
<dbReference type="STRING" id="1618332.UT15_C0009G0003"/>
<evidence type="ECO:0000256" key="5">
    <source>
        <dbReference type="ARBA" id="ARBA00023004"/>
    </source>
</evidence>
<dbReference type="InterPro" id="IPR051536">
    <property type="entry name" value="UDG_Type-4/5"/>
</dbReference>
<dbReference type="PANTHER" id="PTHR33693">
    <property type="entry name" value="TYPE-5 URACIL-DNA GLYCOSYLASE"/>
    <property type="match status" value="1"/>
</dbReference>
<feature type="domain" description="Uracil-DNA glycosylase-like" evidence="8">
    <location>
        <begin position="3"/>
        <end position="75"/>
    </location>
</feature>
<protein>
    <submittedName>
        <fullName evidence="9">Phage SPO1 DNA polymerase-related protein</fullName>
    </submittedName>
</protein>
<dbReference type="Pfam" id="PF03167">
    <property type="entry name" value="UDG"/>
    <property type="match status" value="1"/>
</dbReference>
<keyword evidence="4" id="KW-0378">Hydrolase</keyword>
<dbReference type="GO" id="GO:0006281">
    <property type="term" value="P:DNA repair"/>
    <property type="evidence" value="ECO:0007669"/>
    <property type="project" value="UniProtKB-KW"/>
</dbReference>
<evidence type="ECO:0000256" key="6">
    <source>
        <dbReference type="ARBA" id="ARBA00023014"/>
    </source>
</evidence>
<accession>A0A0G0LHN0</accession>
<evidence type="ECO:0000256" key="3">
    <source>
        <dbReference type="ARBA" id="ARBA00022763"/>
    </source>
</evidence>
<dbReference type="GO" id="GO:0046872">
    <property type="term" value="F:metal ion binding"/>
    <property type="evidence" value="ECO:0007669"/>
    <property type="project" value="UniProtKB-KW"/>
</dbReference>
<dbReference type="InterPro" id="IPR036895">
    <property type="entry name" value="Uracil-DNA_glycosylase-like_sf"/>
</dbReference>
<dbReference type="InterPro" id="IPR005122">
    <property type="entry name" value="Uracil-DNA_glycosylase-like"/>
</dbReference>
<keyword evidence="6" id="KW-0411">Iron-sulfur</keyword>
<dbReference type="Proteomes" id="UP000033862">
    <property type="component" value="Unassembled WGS sequence"/>
</dbReference>
<dbReference type="SUPFAM" id="SSF52141">
    <property type="entry name" value="Uracil-DNA glycosylase-like"/>
    <property type="match status" value="1"/>
</dbReference>
<keyword evidence="2" id="KW-0479">Metal-binding</keyword>
<sequence>MDEEVRVCTTNYLYDQIKLIKPKLIITLGRHSMHLFFPQIRSISQVHGKAYKKAGQVYMVMYHPAASLYQASLKKVLIEDFKKVPEILKQIEG</sequence>
<evidence type="ECO:0000256" key="1">
    <source>
        <dbReference type="ARBA" id="ARBA00022485"/>
    </source>
</evidence>
<keyword evidence="3" id="KW-0227">DNA damage</keyword>
<evidence type="ECO:0000313" key="10">
    <source>
        <dbReference type="Proteomes" id="UP000033862"/>
    </source>
</evidence>
<reference evidence="9 10" key="1">
    <citation type="journal article" date="2015" name="Nature">
        <title>rRNA introns, odd ribosomes, and small enigmatic genomes across a large radiation of phyla.</title>
        <authorList>
            <person name="Brown C.T."/>
            <person name="Hug L.A."/>
            <person name="Thomas B.C."/>
            <person name="Sharon I."/>
            <person name="Castelle C.J."/>
            <person name="Singh A."/>
            <person name="Wilkins M.J."/>
            <person name="Williams K.H."/>
            <person name="Banfield J.F."/>
        </authorList>
    </citation>
    <scope>NUCLEOTIDE SEQUENCE [LARGE SCALE GENOMIC DNA]</scope>
</reference>
<dbReference type="PANTHER" id="PTHR33693:SF1">
    <property type="entry name" value="TYPE-4 URACIL-DNA GLYCOSYLASE"/>
    <property type="match status" value="1"/>
</dbReference>
<dbReference type="GO" id="GO:0051539">
    <property type="term" value="F:4 iron, 4 sulfur cluster binding"/>
    <property type="evidence" value="ECO:0007669"/>
    <property type="project" value="UniProtKB-KW"/>
</dbReference>
<dbReference type="AlphaFoldDB" id="A0A0G0LHN0"/>